<comment type="caution">
    <text evidence="2">The sequence shown here is derived from an EMBL/GenBank/DDBJ whole genome shotgun (WGS) entry which is preliminary data.</text>
</comment>
<protein>
    <submittedName>
        <fullName evidence="2">Uncharacterized protein</fullName>
    </submittedName>
</protein>
<gene>
    <name evidence="2" type="ORF">GCM10008938_49050</name>
</gene>
<feature type="compositionally biased region" description="Polar residues" evidence="1">
    <location>
        <begin position="47"/>
        <end position="57"/>
    </location>
</feature>
<dbReference type="RefSeq" id="WP_189008586.1">
    <property type="nucleotide sequence ID" value="NZ_BMOD01000038.1"/>
</dbReference>
<evidence type="ECO:0000313" key="2">
    <source>
        <dbReference type="EMBL" id="GGJ57153.1"/>
    </source>
</evidence>
<feature type="region of interest" description="Disordered" evidence="1">
    <location>
        <begin position="47"/>
        <end position="70"/>
    </location>
</feature>
<reference evidence="3" key="1">
    <citation type="journal article" date="2019" name="Int. J. Syst. Evol. Microbiol.">
        <title>The Global Catalogue of Microorganisms (GCM) 10K type strain sequencing project: providing services to taxonomists for standard genome sequencing and annotation.</title>
        <authorList>
            <consortium name="The Broad Institute Genomics Platform"/>
            <consortium name="The Broad Institute Genome Sequencing Center for Infectious Disease"/>
            <person name="Wu L."/>
            <person name="Ma J."/>
        </authorList>
    </citation>
    <scope>NUCLEOTIDE SEQUENCE [LARGE SCALE GENOMIC DNA]</scope>
    <source>
        <strain evidence="3">JCM 14370</strain>
    </source>
</reference>
<name>A0ABQ2DGT3_9DEIO</name>
<keyword evidence="3" id="KW-1185">Reference proteome</keyword>
<accession>A0ABQ2DGT3</accession>
<evidence type="ECO:0000256" key="1">
    <source>
        <dbReference type="SAM" id="MobiDB-lite"/>
    </source>
</evidence>
<proteinExistence type="predicted"/>
<organism evidence="2 3">
    <name type="scientific">Deinococcus roseus</name>
    <dbReference type="NCBI Taxonomy" id="392414"/>
    <lineage>
        <taxon>Bacteria</taxon>
        <taxon>Thermotogati</taxon>
        <taxon>Deinococcota</taxon>
        <taxon>Deinococci</taxon>
        <taxon>Deinococcales</taxon>
        <taxon>Deinococcaceae</taxon>
        <taxon>Deinococcus</taxon>
    </lineage>
</organism>
<sequence length="70" mass="7879">MPLTPEEEQKFLQGKNLEAILKYEGGRSLNDLPKDRFWVVQKDGTVTTGAPNSNGSYEFTFGPLEESKED</sequence>
<dbReference type="Proteomes" id="UP000632222">
    <property type="component" value="Unassembled WGS sequence"/>
</dbReference>
<evidence type="ECO:0000313" key="3">
    <source>
        <dbReference type="Proteomes" id="UP000632222"/>
    </source>
</evidence>
<dbReference type="EMBL" id="BMOD01000038">
    <property type="protein sequence ID" value="GGJ57153.1"/>
    <property type="molecule type" value="Genomic_DNA"/>
</dbReference>